<sequence>ESPIGVQNKIIKLVKEKKVDAPSSAVHYDRLESNQGKANIMCHRPPEYVGRPVVWFCDIFVQFHQDLKNAEPVPKKYYDIALKLCKEMSKTYPNENARTKAFDDCFSDDSPFYNFKKIVLENDRLSDGFLLHHIKDALIGNREFKNEIGTGHVDPYLQGVYSWLNYWSTDRGDFWRKQCCCPVVDPLTPYIPLMLSMDTHNMKFIAQLLWALERGFNNLKEYYDKVVSTKINFNLHLDESIAPQWFFPKNTVKINNKDQKIIYIKPVKKKLEHANIYLAKIQTDTNNSQLIIVKFSLKYNFEAHQICANQGYAPKFITVNDVGNWKMIIMEYIDGDILQEKPDDNVFNNIQTAIQLLHNEDIVFGDLRMCNIMVRKSDKKGMLIDFEWAGKENIDCYPPFMNYIEVDWPVGAIDDQPLKKEHDLIWL</sequence>
<evidence type="ECO:0000313" key="1">
    <source>
        <dbReference type="EMBL" id="CAG8739744.1"/>
    </source>
</evidence>
<feature type="non-terminal residue" evidence="1">
    <location>
        <position position="1"/>
    </location>
</feature>
<dbReference type="EMBL" id="CAJVPQ010014512">
    <property type="protein sequence ID" value="CAG8739744.1"/>
    <property type="molecule type" value="Genomic_DNA"/>
</dbReference>
<organism evidence="1 2">
    <name type="scientific">Funneliformis caledonium</name>
    <dbReference type="NCBI Taxonomy" id="1117310"/>
    <lineage>
        <taxon>Eukaryota</taxon>
        <taxon>Fungi</taxon>
        <taxon>Fungi incertae sedis</taxon>
        <taxon>Mucoromycota</taxon>
        <taxon>Glomeromycotina</taxon>
        <taxon>Glomeromycetes</taxon>
        <taxon>Glomerales</taxon>
        <taxon>Glomeraceae</taxon>
        <taxon>Funneliformis</taxon>
    </lineage>
</organism>
<accession>A0A9N9NI12</accession>
<dbReference type="AlphaFoldDB" id="A0A9N9NI12"/>
<name>A0A9N9NI12_9GLOM</name>
<comment type="caution">
    <text evidence="1">The sequence shown here is derived from an EMBL/GenBank/DDBJ whole genome shotgun (WGS) entry which is preliminary data.</text>
</comment>
<protein>
    <submittedName>
        <fullName evidence="1">156_t:CDS:1</fullName>
    </submittedName>
</protein>
<dbReference type="Pfam" id="PF06176">
    <property type="entry name" value="WaaY"/>
    <property type="match status" value="1"/>
</dbReference>
<proteinExistence type="predicted"/>
<dbReference type="InterPro" id="IPR009330">
    <property type="entry name" value="LipoPS_heptP_kinase"/>
</dbReference>
<dbReference type="SUPFAM" id="SSF56112">
    <property type="entry name" value="Protein kinase-like (PK-like)"/>
    <property type="match status" value="1"/>
</dbReference>
<keyword evidence="2" id="KW-1185">Reference proteome</keyword>
<evidence type="ECO:0000313" key="2">
    <source>
        <dbReference type="Proteomes" id="UP000789570"/>
    </source>
</evidence>
<gene>
    <name evidence="1" type="ORF">FCALED_LOCUS15539</name>
</gene>
<dbReference type="OrthoDB" id="2315594at2759"/>
<reference evidence="1" key="1">
    <citation type="submission" date="2021-06" db="EMBL/GenBank/DDBJ databases">
        <authorList>
            <person name="Kallberg Y."/>
            <person name="Tangrot J."/>
            <person name="Rosling A."/>
        </authorList>
    </citation>
    <scope>NUCLEOTIDE SEQUENCE</scope>
    <source>
        <strain evidence="1">UK204</strain>
    </source>
</reference>
<dbReference type="InterPro" id="IPR011009">
    <property type="entry name" value="Kinase-like_dom_sf"/>
</dbReference>
<dbReference type="Gene3D" id="1.10.510.10">
    <property type="entry name" value="Transferase(Phosphotransferase) domain 1"/>
    <property type="match status" value="1"/>
</dbReference>
<dbReference type="Proteomes" id="UP000789570">
    <property type="component" value="Unassembled WGS sequence"/>
</dbReference>